<comment type="caution">
    <text evidence="7">The sequence shown here is derived from an EMBL/GenBank/DDBJ whole genome shotgun (WGS) entry which is preliminary data.</text>
</comment>
<gene>
    <name evidence="7" type="ORF">I6N95_14985</name>
</gene>
<feature type="transmembrane region" description="Helical" evidence="5">
    <location>
        <begin position="137"/>
        <end position="161"/>
    </location>
</feature>
<feature type="transmembrane region" description="Helical" evidence="5">
    <location>
        <begin position="99"/>
        <end position="125"/>
    </location>
</feature>
<keyword evidence="3 5" id="KW-1133">Transmembrane helix</keyword>
<feature type="domain" description="ABC transmembrane type-2" evidence="6">
    <location>
        <begin position="23"/>
        <end position="249"/>
    </location>
</feature>
<name>A0A940PG98_9ENTE</name>
<dbReference type="PIRSF" id="PIRSF006648">
    <property type="entry name" value="DrrB"/>
    <property type="match status" value="1"/>
</dbReference>
<evidence type="ECO:0000259" key="6">
    <source>
        <dbReference type="PROSITE" id="PS51012"/>
    </source>
</evidence>
<dbReference type="GO" id="GO:0140359">
    <property type="term" value="F:ABC-type transporter activity"/>
    <property type="evidence" value="ECO:0007669"/>
    <property type="project" value="InterPro"/>
</dbReference>
<dbReference type="InterPro" id="IPR000412">
    <property type="entry name" value="ABC_2_transport"/>
</dbReference>
<keyword evidence="4 5" id="KW-0472">Membrane</keyword>
<dbReference type="InterPro" id="IPR051784">
    <property type="entry name" value="Nod_factor_ABC_transporter"/>
</dbReference>
<keyword evidence="2 5" id="KW-0812">Transmembrane</keyword>
<evidence type="ECO:0000256" key="5">
    <source>
        <dbReference type="RuleBase" id="RU361157"/>
    </source>
</evidence>
<feature type="transmembrane region" description="Helical" evidence="5">
    <location>
        <begin position="168"/>
        <end position="186"/>
    </location>
</feature>
<feature type="transmembrane region" description="Helical" evidence="5">
    <location>
        <begin position="21"/>
        <end position="44"/>
    </location>
</feature>
<dbReference type="InterPro" id="IPR013525">
    <property type="entry name" value="ABC2_TM"/>
</dbReference>
<reference evidence="7" key="1">
    <citation type="submission" date="2020-12" db="EMBL/GenBank/DDBJ databases">
        <title>Vagococcus allomyrinae sp. nov. and Enterococcus lavae sp. nov., isolated from the larvae of Allomyrina dichotoma.</title>
        <authorList>
            <person name="Lee S.D."/>
        </authorList>
    </citation>
    <scope>NUCLEOTIDE SEQUENCE</scope>
    <source>
        <strain evidence="7">BWB3-3</strain>
    </source>
</reference>
<evidence type="ECO:0000256" key="3">
    <source>
        <dbReference type="ARBA" id="ARBA00022989"/>
    </source>
</evidence>
<proteinExistence type="inferred from homology"/>
<comment type="similarity">
    <text evidence="5">Belongs to the ABC-2 integral membrane protein family.</text>
</comment>
<sequence length="251" mass="27443">MRVVEDTIALTGRMMKHMTRSVDTIVTVVLMPILFMLAFVYIFGGAMTIPIGTYKGFIIPAILLLTVISGVAYSAFRLNKDVTNGIFERFHSMPIAKSAILNSHVLTSLIFNTTSAVVVLLSGLLIGFRPKAGLLEWLVSLGLLLMVTLAASWIAILFGLVAKSSETASVFSYLLMGLLFISSGFVPTETLPNALRGFAEHQPMTPIINTMRTLLTDGRIPSEVGLAFLWCGVVILIFQALSITVYHKKMR</sequence>
<keyword evidence="5" id="KW-0813">Transport</keyword>
<evidence type="ECO:0000313" key="7">
    <source>
        <dbReference type="EMBL" id="MBP1042323.1"/>
    </source>
</evidence>
<evidence type="ECO:0000256" key="1">
    <source>
        <dbReference type="ARBA" id="ARBA00004141"/>
    </source>
</evidence>
<feature type="transmembrane region" description="Helical" evidence="5">
    <location>
        <begin position="224"/>
        <end position="246"/>
    </location>
</feature>
<feature type="transmembrane region" description="Helical" evidence="5">
    <location>
        <begin position="56"/>
        <end position="78"/>
    </location>
</feature>
<accession>A0A940PG98</accession>
<organism evidence="7 8">
    <name type="scientific">Vagococcus allomyrinae</name>
    <dbReference type="NCBI Taxonomy" id="2794353"/>
    <lineage>
        <taxon>Bacteria</taxon>
        <taxon>Bacillati</taxon>
        <taxon>Bacillota</taxon>
        <taxon>Bacilli</taxon>
        <taxon>Lactobacillales</taxon>
        <taxon>Enterococcaceae</taxon>
        <taxon>Vagococcus</taxon>
    </lineage>
</organism>
<dbReference type="RefSeq" id="WP_209529382.1">
    <property type="nucleotide sequence ID" value="NZ_JAEEGA010000009.1"/>
</dbReference>
<dbReference type="Pfam" id="PF01061">
    <property type="entry name" value="ABC2_membrane"/>
    <property type="match status" value="1"/>
</dbReference>
<dbReference type="EMBL" id="JAEEGA010000009">
    <property type="protein sequence ID" value="MBP1042323.1"/>
    <property type="molecule type" value="Genomic_DNA"/>
</dbReference>
<keyword evidence="5" id="KW-1003">Cell membrane</keyword>
<dbReference type="PANTHER" id="PTHR43229">
    <property type="entry name" value="NODULATION PROTEIN J"/>
    <property type="match status" value="1"/>
</dbReference>
<dbReference type="GO" id="GO:0043190">
    <property type="term" value="C:ATP-binding cassette (ABC) transporter complex"/>
    <property type="evidence" value="ECO:0007669"/>
    <property type="project" value="InterPro"/>
</dbReference>
<dbReference type="AlphaFoldDB" id="A0A940PG98"/>
<comment type="subcellular location">
    <subcellularLocation>
        <location evidence="5">Cell membrane</location>
        <topology evidence="5">Multi-pass membrane protein</topology>
    </subcellularLocation>
    <subcellularLocation>
        <location evidence="1">Membrane</location>
        <topology evidence="1">Multi-pass membrane protein</topology>
    </subcellularLocation>
</comment>
<evidence type="ECO:0000313" key="8">
    <source>
        <dbReference type="Proteomes" id="UP000674938"/>
    </source>
</evidence>
<dbReference type="PANTHER" id="PTHR43229:SF2">
    <property type="entry name" value="NODULATION PROTEIN J"/>
    <property type="match status" value="1"/>
</dbReference>
<dbReference type="Proteomes" id="UP000674938">
    <property type="component" value="Unassembled WGS sequence"/>
</dbReference>
<protein>
    <recommendedName>
        <fullName evidence="5">Transport permease protein</fullName>
    </recommendedName>
</protein>
<evidence type="ECO:0000256" key="2">
    <source>
        <dbReference type="ARBA" id="ARBA00022692"/>
    </source>
</evidence>
<evidence type="ECO:0000256" key="4">
    <source>
        <dbReference type="ARBA" id="ARBA00023136"/>
    </source>
</evidence>
<dbReference type="PROSITE" id="PS51012">
    <property type="entry name" value="ABC_TM2"/>
    <property type="match status" value="1"/>
</dbReference>
<keyword evidence="8" id="KW-1185">Reference proteome</keyword>
<dbReference type="InterPro" id="IPR047817">
    <property type="entry name" value="ABC2_TM_bact-type"/>
</dbReference>